<name>A0A6P8ZQ49_THRPL</name>
<dbReference type="KEGG" id="tpal:117647549"/>
<dbReference type="GO" id="GO:0070939">
    <property type="term" value="C:Dsl1/NZR complex"/>
    <property type="evidence" value="ECO:0007669"/>
    <property type="project" value="TreeGrafter"/>
</dbReference>
<dbReference type="InterPro" id="IPR013244">
    <property type="entry name" value="Sec39_domain"/>
</dbReference>
<dbReference type="InterPro" id="IPR015943">
    <property type="entry name" value="WD40/YVTN_repeat-like_dom_sf"/>
</dbReference>
<evidence type="ECO:0000313" key="9">
    <source>
        <dbReference type="RefSeq" id="XP_034245234.1"/>
    </source>
</evidence>
<accession>A0A6P8ZQ49</accession>
<evidence type="ECO:0000259" key="7">
    <source>
        <dbReference type="Pfam" id="PF15492"/>
    </source>
</evidence>
<dbReference type="SUPFAM" id="SSF50978">
    <property type="entry name" value="WD40 repeat-like"/>
    <property type="match status" value="1"/>
</dbReference>
<dbReference type="GeneID" id="117647549"/>
<comment type="subcellular location">
    <subcellularLocation>
        <location evidence="1">Endoplasmic reticulum</location>
    </subcellularLocation>
</comment>
<dbReference type="PANTHER" id="PTHR15922:SF2">
    <property type="entry name" value="NBAS SUBUNIT OF NRZ TETHERING COMPLEX"/>
    <property type="match status" value="1"/>
</dbReference>
<evidence type="ECO:0000256" key="1">
    <source>
        <dbReference type="ARBA" id="ARBA00004240"/>
    </source>
</evidence>
<keyword evidence="8" id="KW-1185">Reference proteome</keyword>
<dbReference type="Proteomes" id="UP000515158">
    <property type="component" value="Unplaced"/>
</dbReference>
<dbReference type="Pfam" id="PF08314">
    <property type="entry name" value="Sec39"/>
    <property type="match status" value="2"/>
</dbReference>
<dbReference type="GO" id="GO:0015031">
    <property type="term" value="P:protein transport"/>
    <property type="evidence" value="ECO:0007669"/>
    <property type="project" value="UniProtKB-KW"/>
</dbReference>
<sequence>MDKSTVSTASDVPADSSILYELLVYSEWKQDPELPKRLSENQEGLSSLLKNAFALRSCEFRHEQVERLLSWQQPWRLCVGDGGKVVALLQDSSLEIRSSRDEYSSVIAKATLPKDLFPQWRRWCWSPDCTMLAVGLSNGAVRVYDLMGSNLFSIVPSMVQQEQTFTSTRHSLASCFFLQARSSTHKWSSELVTVDYSGQLHSYLVSPTEGFQENHSFSFGVFFRSGVTAVAYHPAHSLLFVAGPVMSRGNMTLEESGDRVGLTTWRILNDHPFYQLVNQDKKYESTSLSSGLWRIPYFGSKHQQSVIIRLEISPSARRIAALHSCGGISVWSLPGVRLLGYWPLVEQPDWNAQNPLNVEAESPNGKRSAGLQAPLSNESFSPVDLDWWSDEALVVVRNSGAVTVCEISNLQNLLGESPEFLAGSAQVRRFHNEKGFLALECDVDVFCKSRLNDDETFEEESVSELSDEEEDIPTTLFQRVITIVNSVAYLVTDLERFRPRRRRLRLCRRTYRLLALRSTTPEELYSRKLDNEEYGEALTLAHTYNLDCDLVYQRQWRNNKVSVATIRDYLSKVSNQTWVLRECLDRVPESLLAARELVEFGLKATSKEAFRNLGSKRKVKDVDEMTDKQKEFLLCRHTLLRYQDRLTMYEKILGGTQLADELFEHTVYAVFRASSSLRACVQFARAANSQAVECMLTYEGSQTLHHWLPILSNFPETVCPTEYKSLLPELTHDGVVFSWQETQLRELDWSEKDPYGCVRGLDLDTPDKDTEWLYEYEPGLSAYRIPVEDLTPKLIQQWYLERIRMIERSSRMVDNALVLLRLALDNHIEGLGDLHQELQILDALVYELFLEDVSLADLEKKSPLEKCKLLMSKTTENSFLEDMSRLLFPYVERVEKEQPGMKYHLLHDYLISVSSESLTLPLKFFEGQDELSCGLTPDEISTIAIDCIYSYVDTDHLHLAQGILAAIPVQRVLTVSHTEQLDALELELAASLILRRNGTAKSLGYIRDNKSDAQLVTQLLTRLSRTVANRNPPPSEVVWSTLLGDILDLQRSVFTCVPPSTCYEVFCSTLLSSGNMASIKLSGNYINPSAQSRGDLRSETYIPADKCTELVLSAAREYMDSAGSLTDPAMDFARACLHLLPSEDPEIQEERNLLYSFQLLHEFGIKMLPIQVRLCPDRLKLIEDCLKKKSGAHRNPSKILQLAACLNINNNNPKERQGRVLVLVAEAAFHSKDYRSCADTCKRLVDASYTDGWSIASEVASCSEFKDVATRSHLLSFALQYCPTEVLQDLVNRRRSLEIESLQEGMKNQIAMHNSSLSVHLEGQVGQAQSESFGMDFLQNLPFGESSVQETTQRLLSSVGDSQFWKKALRIGWDDSAEDDALQSTTSPEHYTCHAFYSSLYDATPYSTSRLGCRYDCFSAPDIPPQLQFEQALLRIALFEQESGSNKLDITKVLSECAISVLPEDNCLGLGYLMSLPESCAREASRQVFEANISSVTLQLAQYYAALRWYRNAVNGDREKMHNVLLYDPREVISLAAQDKNKDDIWQPELLRWRAQLADYVQAQDLLTLDCGVDVSRFASDEQYRHDSILGLAMHEDSERLRFALALAARHGVDRGQVVAEHIANLLLSELSDSEVKQRLSGTEFENILEEASDAIKEKLETHVFSNIDGTQLCLLELYYTILSKVAPSHRSARLLPKDHLKLLSKVKATTAVIDYKLLISGPKNTIKAVESSLTVENIPLVAKLLKAMPAALASPLSASVLYTVYLKSQLKSKNVSVEKLVPILANIKAEDIMPVIESTFLDKTPSTASLPLELAEELIAATLLNCDFAGSEPCMEQLAHWKGHVRTSRWLMENWPEEECCKQYLHTNGEKEDLISLLRDTFLNDQKSARFLLDLLKVTSSACSLSEEMLMLDVFKNHVDAFQNSQGDSFAGLNAALLRLEQLAQLGKLQGNIDEWDEILRPLATNEQLPPDQKLKVFNIIQQNKSEKVQEPSLLFFHTQAILASSWPQIPVLNGDIEDEDRRCSLLIQLIQNTNSWQQRQSLQRLLDLWPPFSDSCESVSVLYSQLLMNCVLCESGQWTDQKASFIIDISSRYLMSYDHLDKFLSEVQSKTEQASNDGDETEDDDTEPQVDVQLLILICLLSNDSKAHRKAVSLAQQWLTVPFHDKVAEVALSRNLTVDLLSTPAYSDLLSSVIASQPSSVESIVKTLLNRRHIPEAGAVILRSIHSVPSFMRTFSSSLMMGLKQTAPSVVANIKPVDKVIEHKVSKAEAESSVLTSPETRACTDTDWDAGDNDWSDVEENETEQKDVGGIVDEPTRREIRSAKEKRVQEQQDAKVKANEWSNQDGWGGWSDEELERIDAEKENCEGFNDKDVMKRQKHISPPLLPSPQSAFARVPPRDQATSSAPLETSLDKQSEDELPPAALPNAASDWDDEDWGAGWDN</sequence>
<dbReference type="RefSeq" id="XP_034245234.1">
    <property type="nucleotide sequence ID" value="XM_034389343.1"/>
</dbReference>
<feature type="domain" description="Sec39" evidence="6">
    <location>
        <begin position="680"/>
        <end position="930"/>
    </location>
</feature>
<dbReference type="InterPro" id="IPR029145">
    <property type="entry name" value="NBAS_N"/>
</dbReference>
<organism evidence="9">
    <name type="scientific">Thrips palmi</name>
    <name type="common">Melon thrips</name>
    <dbReference type="NCBI Taxonomy" id="161013"/>
    <lineage>
        <taxon>Eukaryota</taxon>
        <taxon>Metazoa</taxon>
        <taxon>Ecdysozoa</taxon>
        <taxon>Arthropoda</taxon>
        <taxon>Hexapoda</taxon>
        <taxon>Insecta</taxon>
        <taxon>Pterygota</taxon>
        <taxon>Neoptera</taxon>
        <taxon>Paraneoptera</taxon>
        <taxon>Thysanoptera</taxon>
        <taxon>Terebrantia</taxon>
        <taxon>Thripoidea</taxon>
        <taxon>Thripidae</taxon>
        <taxon>Thrips</taxon>
    </lineage>
</organism>
<feature type="region of interest" description="Disordered" evidence="5">
    <location>
        <begin position="2366"/>
        <end position="2444"/>
    </location>
</feature>
<dbReference type="Gene3D" id="2.130.10.10">
    <property type="entry name" value="YVTN repeat-like/Quinoprotein amine dehydrogenase"/>
    <property type="match status" value="1"/>
</dbReference>
<dbReference type="GO" id="GO:0000149">
    <property type="term" value="F:SNARE binding"/>
    <property type="evidence" value="ECO:0007669"/>
    <property type="project" value="TreeGrafter"/>
</dbReference>
<feature type="region of interest" description="Disordered" evidence="5">
    <location>
        <begin position="2321"/>
        <end position="2352"/>
    </location>
</feature>
<reference evidence="9" key="1">
    <citation type="submission" date="2025-08" db="UniProtKB">
        <authorList>
            <consortium name="RefSeq"/>
        </authorList>
    </citation>
    <scope>IDENTIFICATION</scope>
    <source>
        <tissue evidence="9">Total insect</tissue>
    </source>
</reference>
<evidence type="ECO:0000256" key="4">
    <source>
        <dbReference type="ARBA" id="ARBA00022927"/>
    </source>
</evidence>
<proteinExistence type="predicted"/>
<dbReference type="GO" id="GO:0006890">
    <property type="term" value="P:retrograde vesicle-mediated transport, Golgi to endoplasmic reticulum"/>
    <property type="evidence" value="ECO:0007669"/>
    <property type="project" value="InterPro"/>
</dbReference>
<feature type="domain" description="Neuroblastoma-amplified sequence N-terminal" evidence="7">
    <location>
        <begin position="75"/>
        <end position="355"/>
    </location>
</feature>
<dbReference type="Pfam" id="PF15492">
    <property type="entry name" value="Nbas_N"/>
    <property type="match status" value="1"/>
</dbReference>
<evidence type="ECO:0000313" key="8">
    <source>
        <dbReference type="Proteomes" id="UP000515158"/>
    </source>
</evidence>
<feature type="region of interest" description="Disordered" evidence="5">
    <location>
        <begin position="2273"/>
        <end position="2294"/>
    </location>
</feature>
<dbReference type="InterPro" id="IPR036322">
    <property type="entry name" value="WD40_repeat_dom_sf"/>
</dbReference>
<keyword evidence="4" id="KW-0653">Protein transport</keyword>
<feature type="compositionally biased region" description="Basic and acidic residues" evidence="5">
    <location>
        <begin position="2366"/>
        <end position="2377"/>
    </location>
</feature>
<evidence type="ECO:0000259" key="6">
    <source>
        <dbReference type="Pfam" id="PF08314"/>
    </source>
</evidence>
<dbReference type="OrthoDB" id="19988at2759"/>
<dbReference type="InParanoid" id="A0A6P8ZQ49"/>
<evidence type="ECO:0000256" key="5">
    <source>
        <dbReference type="SAM" id="MobiDB-lite"/>
    </source>
</evidence>
<gene>
    <name evidence="9" type="primary">LOC117647549</name>
</gene>
<keyword evidence="2" id="KW-0813">Transport</keyword>
<keyword evidence="3" id="KW-0256">Endoplasmic reticulum</keyword>
<evidence type="ECO:0000256" key="3">
    <source>
        <dbReference type="ARBA" id="ARBA00022824"/>
    </source>
</evidence>
<dbReference type="PANTHER" id="PTHR15922">
    <property type="entry name" value="NEUROBLASTOMA-AMPLIFIED SEQUENCE"/>
    <property type="match status" value="1"/>
</dbReference>
<evidence type="ECO:0000256" key="2">
    <source>
        <dbReference type="ARBA" id="ARBA00022448"/>
    </source>
</evidence>
<feature type="domain" description="Sec39" evidence="6">
    <location>
        <begin position="973"/>
        <end position="1309"/>
    </location>
</feature>
<protein>
    <submittedName>
        <fullName evidence="9">Neuroblastoma-amplified sequence-like isoform X1</fullName>
    </submittedName>
</protein>
<feature type="compositionally biased region" description="Basic and acidic residues" evidence="5">
    <location>
        <begin position="2321"/>
        <end position="2340"/>
    </location>
</feature>